<keyword evidence="6 10" id="KW-0786">Thiamine pyrophosphate</keyword>
<name>A0ABW0KBM0_9BACL</name>
<dbReference type="CDD" id="cd02000">
    <property type="entry name" value="TPP_E1_PDC_ADC_BCADC"/>
    <property type="match status" value="1"/>
</dbReference>
<keyword evidence="7 10" id="KW-0670">Pyruvate</keyword>
<reference evidence="13" key="1">
    <citation type="journal article" date="2019" name="Int. J. Syst. Evol. Microbiol.">
        <title>The Global Catalogue of Microorganisms (GCM) 10K type strain sequencing project: providing services to taxonomists for standard genome sequencing and annotation.</title>
        <authorList>
            <consortium name="The Broad Institute Genomics Platform"/>
            <consortium name="The Broad Institute Genome Sequencing Center for Infectious Disease"/>
            <person name="Wu L."/>
            <person name="Ma J."/>
        </authorList>
    </citation>
    <scope>NUCLEOTIDE SEQUENCE [LARGE SCALE GENOMIC DNA]</scope>
    <source>
        <strain evidence="13">KACC 11904</strain>
    </source>
</reference>
<evidence type="ECO:0000256" key="3">
    <source>
        <dbReference type="ARBA" id="ARBA00012281"/>
    </source>
</evidence>
<evidence type="ECO:0000256" key="10">
    <source>
        <dbReference type="RuleBase" id="RU366007"/>
    </source>
</evidence>
<sequence length="354" mass="39810">MLTETIGANYPLLRVLDEHGIICGKLPDLSSEQWISLYAWMVKARAFDQKMINLQRQGRVGTYAPFSGQEAAQIGSFAALDQRDWITTSYRELAGLMYHGLPIEQAMLVSMGHPNAGKMPGHLNIFPIQIIITAQLLHAVGTAWASKMKGEGSISATYFGDGATSEGDFHEALNLASVQQIPVIFFCQNNQWAISLPASKQMATPTIAQKAIAYGIEGVRVDGNDVLAVYQVMKKAVQRARRGEGPTLIEAVTYRLGSHSTADDPTRYRDHAEWKEWKENRDPLNRYRIFLQHQGLWNEEVERAIQDQAKQEIEAGVVKAESLPKAIPTTVFDHVYETMPKRFVQQKEEMQRYM</sequence>
<comment type="catalytic activity">
    <reaction evidence="9 10">
        <text>N(6)-[(R)-lipoyl]-L-lysyl-[protein] + pyruvate + H(+) = N(6)-[(R)-S(8)-acetyldihydrolipoyl]-L-lysyl-[protein] + CO2</text>
        <dbReference type="Rhea" id="RHEA:19189"/>
        <dbReference type="Rhea" id="RHEA-COMP:10474"/>
        <dbReference type="Rhea" id="RHEA-COMP:10478"/>
        <dbReference type="ChEBI" id="CHEBI:15361"/>
        <dbReference type="ChEBI" id="CHEBI:15378"/>
        <dbReference type="ChEBI" id="CHEBI:16526"/>
        <dbReference type="ChEBI" id="CHEBI:83099"/>
        <dbReference type="ChEBI" id="CHEBI:83111"/>
        <dbReference type="EC" id="1.2.4.1"/>
    </reaction>
</comment>
<evidence type="ECO:0000259" key="11">
    <source>
        <dbReference type="Pfam" id="PF00676"/>
    </source>
</evidence>
<dbReference type="PANTHER" id="PTHR43380">
    <property type="entry name" value="2-OXOISOVALERATE DEHYDROGENASE SUBUNIT ALPHA, MITOCHONDRIAL"/>
    <property type="match status" value="1"/>
</dbReference>
<evidence type="ECO:0000256" key="6">
    <source>
        <dbReference type="ARBA" id="ARBA00023052"/>
    </source>
</evidence>
<dbReference type="SUPFAM" id="SSF52518">
    <property type="entry name" value="Thiamin diphosphate-binding fold (THDP-binding)"/>
    <property type="match status" value="1"/>
</dbReference>
<comment type="caution">
    <text evidence="12">The sequence shown here is derived from an EMBL/GenBank/DDBJ whole genome shotgun (WGS) entry which is preliminary data.</text>
</comment>
<dbReference type="EMBL" id="JBHSMJ010000022">
    <property type="protein sequence ID" value="MFC5449911.1"/>
    <property type="molecule type" value="Genomic_DNA"/>
</dbReference>
<dbReference type="PANTHER" id="PTHR43380:SF1">
    <property type="entry name" value="2-OXOISOVALERATE DEHYDROGENASE SUBUNIT ALPHA, MITOCHONDRIAL"/>
    <property type="match status" value="1"/>
</dbReference>
<comment type="cofactor">
    <cofactor evidence="1 10">
        <name>thiamine diphosphate</name>
        <dbReference type="ChEBI" id="CHEBI:58937"/>
    </cofactor>
</comment>
<evidence type="ECO:0000256" key="2">
    <source>
        <dbReference type="ARBA" id="ARBA00011870"/>
    </source>
</evidence>
<gene>
    <name evidence="12" type="primary">pdhA</name>
    <name evidence="12" type="ORF">ACFPOG_16800</name>
</gene>
<dbReference type="InterPro" id="IPR029061">
    <property type="entry name" value="THDP-binding"/>
</dbReference>
<evidence type="ECO:0000256" key="7">
    <source>
        <dbReference type="ARBA" id="ARBA00023317"/>
    </source>
</evidence>
<evidence type="ECO:0000256" key="4">
    <source>
        <dbReference type="ARBA" id="ARBA00014159"/>
    </source>
</evidence>
<dbReference type="InterPro" id="IPR017596">
    <property type="entry name" value="PdhA/BkdA"/>
</dbReference>
<dbReference type="NCBIfam" id="TIGR03181">
    <property type="entry name" value="PDH_E1_alph_x"/>
    <property type="match status" value="1"/>
</dbReference>
<comment type="function">
    <text evidence="8 10">The pyruvate dehydrogenase complex catalyzes the overall conversion of pyruvate to acetyl-CoA and CO(2). It contains multiple copies of three enzymatic components: pyruvate dehydrogenase (E1), dihydrolipoamide acetyltransferase (E2) and lipoamide dehydrogenase (E3).</text>
</comment>
<keyword evidence="5 10" id="KW-0560">Oxidoreductase</keyword>
<dbReference type="Pfam" id="PF00676">
    <property type="entry name" value="E1_dh"/>
    <property type="match status" value="1"/>
</dbReference>
<dbReference type="InterPro" id="IPR050771">
    <property type="entry name" value="Alpha-ketoacid_DH_E1_comp"/>
</dbReference>
<organism evidence="12 13">
    <name type="scientific">Paenibacillus aestuarii</name>
    <dbReference type="NCBI Taxonomy" id="516965"/>
    <lineage>
        <taxon>Bacteria</taxon>
        <taxon>Bacillati</taxon>
        <taxon>Bacillota</taxon>
        <taxon>Bacilli</taxon>
        <taxon>Bacillales</taxon>
        <taxon>Paenibacillaceae</taxon>
        <taxon>Paenibacillus</taxon>
    </lineage>
</organism>
<evidence type="ECO:0000256" key="1">
    <source>
        <dbReference type="ARBA" id="ARBA00001964"/>
    </source>
</evidence>
<protein>
    <recommendedName>
        <fullName evidence="4 10">Pyruvate dehydrogenase E1 component subunit alpha</fullName>
        <ecNumber evidence="3 10">1.2.4.1</ecNumber>
    </recommendedName>
</protein>
<evidence type="ECO:0000256" key="8">
    <source>
        <dbReference type="ARBA" id="ARBA00025211"/>
    </source>
</evidence>
<evidence type="ECO:0000256" key="9">
    <source>
        <dbReference type="ARBA" id="ARBA00051231"/>
    </source>
</evidence>
<proteinExistence type="predicted"/>
<dbReference type="EC" id="1.2.4.1" evidence="3 10"/>
<evidence type="ECO:0000313" key="13">
    <source>
        <dbReference type="Proteomes" id="UP001596044"/>
    </source>
</evidence>
<accession>A0ABW0KBM0</accession>
<comment type="subunit">
    <text evidence="2 10">Heterodimer of an alpha and a beta chain.</text>
</comment>
<feature type="domain" description="Dehydrogenase E1 component" evidence="11">
    <location>
        <begin position="40"/>
        <end position="326"/>
    </location>
</feature>
<evidence type="ECO:0000256" key="5">
    <source>
        <dbReference type="ARBA" id="ARBA00023002"/>
    </source>
</evidence>
<dbReference type="Proteomes" id="UP001596044">
    <property type="component" value="Unassembled WGS sequence"/>
</dbReference>
<dbReference type="RefSeq" id="WP_270884900.1">
    <property type="nucleotide sequence ID" value="NZ_JAQFVF010000080.1"/>
</dbReference>
<dbReference type="Gene3D" id="3.40.50.970">
    <property type="match status" value="1"/>
</dbReference>
<dbReference type="InterPro" id="IPR001017">
    <property type="entry name" value="DH_E1"/>
</dbReference>
<evidence type="ECO:0000313" key="12">
    <source>
        <dbReference type="EMBL" id="MFC5449911.1"/>
    </source>
</evidence>
<keyword evidence="13" id="KW-1185">Reference proteome</keyword>